<reference evidence="2" key="1">
    <citation type="journal article" date="2019" name="Int. J. Syst. Evol. Microbiol.">
        <title>The Global Catalogue of Microorganisms (GCM) 10K type strain sequencing project: providing services to taxonomists for standard genome sequencing and annotation.</title>
        <authorList>
            <consortium name="The Broad Institute Genomics Platform"/>
            <consortium name="The Broad Institute Genome Sequencing Center for Infectious Disease"/>
            <person name="Wu L."/>
            <person name="Ma J."/>
        </authorList>
    </citation>
    <scope>NUCLEOTIDE SEQUENCE [LARGE SCALE GENOMIC DNA]</scope>
    <source>
        <strain evidence="2">JCM 17759</strain>
    </source>
</reference>
<comment type="caution">
    <text evidence="1">The sequence shown here is derived from an EMBL/GenBank/DDBJ whole genome shotgun (WGS) entry which is preliminary data.</text>
</comment>
<organism evidence="1 2">
    <name type="scientific">Novipirellula rosea</name>
    <dbReference type="NCBI Taxonomy" id="1031540"/>
    <lineage>
        <taxon>Bacteria</taxon>
        <taxon>Pseudomonadati</taxon>
        <taxon>Planctomycetota</taxon>
        <taxon>Planctomycetia</taxon>
        <taxon>Pirellulales</taxon>
        <taxon>Pirellulaceae</taxon>
        <taxon>Novipirellula</taxon>
    </lineage>
</organism>
<evidence type="ECO:0000313" key="2">
    <source>
        <dbReference type="Proteomes" id="UP001500840"/>
    </source>
</evidence>
<gene>
    <name evidence="1" type="ORF">GCM10023156_31360</name>
</gene>
<dbReference type="Proteomes" id="UP001500840">
    <property type="component" value="Unassembled WGS sequence"/>
</dbReference>
<dbReference type="EMBL" id="BAABGA010000037">
    <property type="protein sequence ID" value="GAA4456272.1"/>
    <property type="molecule type" value="Genomic_DNA"/>
</dbReference>
<keyword evidence="2" id="KW-1185">Reference proteome</keyword>
<name>A0ABP8MUC4_9BACT</name>
<sequence length="52" mass="5164">MTAGASVFAESIFVADAMAFAGTASVSVKTAGERLEVDEGIVAEIMGLVVGS</sequence>
<protein>
    <submittedName>
        <fullName evidence="1">Uncharacterized protein</fullName>
    </submittedName>
</protein>
<proteinExistence type="predicted"/>
<evidence type="ECO:0000313" key="1">
    <source>
        <dbReference type="EMBL" id="GAA4456272.1"/>
    </source>
</evidence>
<accession>A0ABP8MUC4</accession>